<protein>
    <recommendedName>
        <fullName evidence="3">Reverse transcriptase domain-containing protein</fullName>
    </recommendedName>
</protein>
<dbReference type="AlphaFoldDB" id="A0A1J6K0M8"/>
<evidence type="ECO:0008006" key="3">
    <source>
        <dbReference type="Google" id="ProtNLM"/>
    </source>
</evidence>
<gene>
    <name evidence="1" type="ORF">A4A49_57083</name>
</gene>
<comment type="caution">
    <text evidence="1">The sequence shown here is derived from an EMBL/GenBank/DDBJ whole genome shotgun (WGS) entry which is preliminary data.</text>
</comment>
<reference evidence="1" key="1">
    <citation type="submission" date="2016-11" db="EMBL/GenBank/DDBJ databases">
        <title>The genome of Nicotiana attenuata.</title>
        <authorList>
            <person name="Xu S."/>
            <person name="Brockmoeller T."/>
            <person name="Gaquerel E."/>
            <person name="Navarro A."/>
            <person name="Kuhl H."/>
            <person name="Gase K."/>
            <person name="Ling Z."/>
            <person name="Zhou W."/>
            <person name="Kreitzer C."/>
            <person name="Stanke M."/>
            <person name="Tang H."/>
            <person name="Lyons E."/>
            <person name="Pandey P."/>
            <person name="Pandey S.P."/>
            <person name="Timmermann B."/>
            <person name="Baldwin I.T."/>
        </authorList>
    </citation>
    <scope>NUCLEOTIDE SEQUENCE [LARGE SCALE GENOMIC DNA]</scope>
    <source>
        <strain evidence="1">UT</strain>
    </source>
</reference>
<feature type="non-terminal residue" evidence="1">
    <location>
        <position position="1"/>
    </location>
</feature>
<name>A0A1J6K0M8_NICAT</name>
<feature type="non-terminal residue" evidence="1">
    <location>
        <position position="86"/>
    </location>
</feature>
<keyword evidence="2" id="KW-1185">Reference proteome</keyword>
<sequence length="86" mass="9714">QCFNQFSEASGLKANLGKSSIYFGGVSREDRDRILQELGLSEGELPFKYFGVPLSTKKLSLVQWQPLIERLVTRISSWTAKKLSYA</sequence>
<dbReference type="PANTHER" id="PTHR33116">
    <property type="entry name" value="REVERSE TRANSCRIPTASE ZINC-BINDING DOMAIN-CONTAINING PROTEIN-RELATED-RELATED"/>
    <property type="match status" value="1"/>
</dbReference>
<dbReference type="Gramene" id="OIT22870">
    <property type="protein sequence ID" value="OIT22870"/>
    <property type="gene ID" value="A4A49_57083"/>
</dbReference>
<dbReference type="OMA" id="ENIETQC"/>
<proteinExistence type="predicted"/>
<organism evidence="1 2">
    <name type="scientific">Nicotiana attenuata</name>
    <name type="common">Coyote tobacco</name>
    <dbReference type="NCBI Taxonomy" id="49451"/>
    <lineage>
        <taxon>Eukaryota</taxon>
        <taxon>Viridiplantae</taxon>
        <taxon>Streptophyta</taxon>
        <taxon>Embryophyta</taxon>
        <taxon>Tracheophyta</taxon>
        <taxon>Spermatophyta</taxon>
        <taxon>Magnoliopsida</taxon>
        <taxon>eudicotyledons</taxon>
        <taxon>Gunneridae</taxon>
        <taxon>Pentapetalae</taxon>
        <taxon>asterids</taxon>
        <taxon>lamiids</taxon>
        <taxon>Solanales</taxon>
        <taxon>Solanaceae</taxon>
        <taxon>Nicotianoideae</taxon>
        <taxon>Nicotianeae</taxon>
        <taxon>Nicotiana</taxon>
    </lineage>
</organism>
<accession>A0A1J6K0M8</accession>
<evidence type="ECO:0000313" key="1">
    <source>
        <dbReference type="EMBL" id="OIT22870.1"/>
    </source>
</evidence>
<dbReference type="EMBL" id="MJEQ01003448">
    <property type="protein sequence ID" value="OIT22870.1"/>
    <property type="molecule type" value="Genomic_DNA"/>
</dbReference>
<evidence type="ECO:0000313" key="2">
    <source>
        <dbReference type="Proteomes" id="UP000187609"/>
    </source>
</evidence>
<dbReference type="Proteomes" id="UP000187609">
    <property type="component" value="Unassembled WGS sequence"/>
</dbReference>
<dbReference type="SMR" id="A0A1J6K0M8"/>
<dbReference type="PANTHER" id="PTHR33116:SF66">
    <property type="entry name" value="REVERSE TRANSCRIPTASE ZINC-BINDING DOMAIN-CONTAINING PROTEIN"/>
    <property type="match status" value="1"/>
</dbReference>